<keyword evidence="3" id="KW-1185">Reference proteome</keyword>
<name>A0A316VRK8_9BASI</name>
<gene>
    <name evidence="2" type="ORF">IE81DRAFT_233528</name>
</gene>
<feature type="compositionally biased region" description="Basic and acidic residues" evidence="1">
    <location>
        <begin position="206"/>
        <end position="229"/>
    </location>
</feature>
<evidence type="ECO:0000313" key="3">
    <source>
        <dbReference type="Proteomes" id="UP000245783"/>
    </source>
</evidence>
<feature type="region of interest" description="Disordered" evidence="1">
    <location>
        <begin position="156"/>
        <end position="359"/>
    </location>
</feature>
<dbReference type="GeneID" id="37033017"/>
<feature type="region of interest" description="Disordered" evidence="1">
    <location>
        <begin position="1"/>
        <end position="135"/>
    </location>
</feature>
<feature type="compositionally biased region" description="Low complexity" evidence="1">
    <location>
        <begin position="83"/>
        <end position="98"/>
    </location>
</feature>
<dbReference type="InParanoid" id="A0A316VRK8"/>
<protein>
    <submittedName>
        <fullName evidence="2">Uncharacterized protein</fullName>
    </submittedName>
</protein>
<feature type="compositionally biased region" description="Basic and acidic residues" evidence="1">
    <location>
        <begin position="116"/>
        <end position="135"/>
    </location>
</feature>
<dbReference type="EMBL" id="KZ819422">
    <property type="protein sequence ID" value="PWN40289.1"/>
    <property type="molecule type" value="Genomic_DNA"/>
</dbReference>
<feature type="compositionally biased region" description="Basic and acidic residues" evidence="1">
    <location>
        <begin position="271"/>
        <end position="313"/>
    </location>
</feature>
<dbReference type="RefSeq" id="XP_025367449.1">
    <property type="nucleotide sequence ID" value="XM_025511147.1"/>
</dbReference>
<evidence type="ECO:0000256" key="1">
    <source>
        <dbReference type="SAM" id="MobiDB-lite"/>
    </source>
</evidence>
<feature type="compositionally biased region" description="Basic and acidic residues" evidence="1">
    <location>
        <begin position="321"/>
        <end position="349"/>
    </location>
</feature>
<feature type="compositionally biased region" description="Basic and acidic residues" evidence="1">
    <location>
        <begin position="240"/>
        <end position="263"/>
    </location>
</feature>
<dbReference type="AlphaFoldDB" id="A0A316VRK8"/>
<dbReference type="Proteomes" id="UP000245783">
    <property type="component" value="Unassembled WGS sequence"/>
</dbReference>
<evidence type="ECO:0000313" key="2">
    <source>
        <dbReference type="EMBL" id="PWN40289.1"/>
    </source>
</evidence>
<organism evidence="2 3">
    <name type="scientific">Ceraceosorus guamensis</name>
    <dbReference type="NCBI Taxonomy" id="1522189"/>
    <lineage>
        <taxon>Eukaryota</taxon>
        <taxon>Fungi</taxon>
        <taxon>Dikarya</taxon>
        <taxon>Basidiomycota</taxon>
        <taxon>Ustilaginomycotina</taxon>
        <taxon>Exobasidiomycetes</taxon>
        <taxon>Ceraceosorales</taxon>
        <taxon>Ceraceosoraceae</taxon>
        <taxon>Ceraceosorus</taxon>
    </lineage>
</organism>
<proteinExistence type="predicted"/>
<reference evidence="2 3" key="1">
    <citation type="journal article" date="2018" name="Mol. Biol. Evol.">
        <title>Broad Genomic Sampling Reveals a Smut Pathogenic Ancestry of the Fungal Clade Ustilaginomycotina.</title>
        <authorList>
            <person name="Kijpornyongpan T."/>
            <person name="Mondo S.J."/>
            <person name="Barry K."/>
            <person name="Sandor L."/>
            <person name="Lee J."/>
            <person name="Lipzen A."/>
            <person name="Pangilinan J."/>
            <person name="LaButti K."/>
            <person name="Hainaut M."/>
            <person name="Henrissat B."/>
            <person name="Grigoriev I.V."/>
            <person name="Spatafora J.W."/>
            <person name="Aime M.C."/>
        </authorList>
    </citation>
    <scope>NUCLEOTIDE SEQUENCE [LARGE SCALE GENOMIC DNA]</scope>
    <source>
        <strain evidence="2 3">MCA 4658</strain>
    </source>
</reference>
<accession>A0A316VRK8</accession>
<sequence>MSALDARDGTLIPAGPSAWTAATRAASPERPRAAAPPSISVHHSSVGQRKHRYPTPVDGDLRYSRATTVALSGKAASRDLPHTASVTSAAAAAPTSSRSESRSNDVVGQLVEMESAEERSMRARNEKLRQEVNTLKLERERQELLAELEREKCKLQRVIRANSYSSPHRPLQRKNADVGLSASGGTADDSAVAEHEPKPQLDAFSDETRNGNADERPQFLKEHDERQSTKAEIPFAGKLCPDRVRLETNKRASTERPMDEQRPSKTRCKSPGKEDTKLEGSKTTVDKRACRERERIRGEREEEDRYIYQTEHRDRRHHSKDQRGSDEAEKGRTSKSERSREDERKDQRSRSPARARRCS</sequence>